<proteinExistence type="predicted"/>
<dbReference type="Gene3D" id="3.40.50.300">
    <property type="entry name" value="P-loop containing nucleotide triphosphate hydrolases"/>
    <property type="match status" value="1"/>
</dbReference>
<name>A0A7Z7NQ64_9BURK</name>
<dbReference type="InterPro" id="IPR011646">
    <property type="entry name" value="KAP_P-loop"/>
</dbReference>
<protein>
    <recommendedName>
        <fullName evidence="1">KAP NTPase domain-containing protein</fullName>
    </recommendedName>
</protein>
<sequence>MDDTITELVTRPLAVPPPSLDDTSIPFGGDLLQRKALAKRLTNYIDRLACGAVLAIDAPWGEGKSWFARHWCADLKKAGYRVGMIDAFQQDYVEDPFLVLAGEIREVCQADKLLANRFADKAAAVAGVILPAGLKLALNAGGKWLLGTSDVVDQVRDAADAAVEKSAEFVQEWAKQKLEAYAAEKEAVHAFREEMRKFAAGNDKPVVIFVDELDRCRPEFAVRLIERTKHFFDVPNLVFVLVMNRGQLENAISGVYGPKTDAAAYLGKFLNLSLSLPKSRGSDVSPEAIITKYVKATLKRYGEDQASPGWFGATLPASALLFDLSLRDIERACALRFLSDMECEGLLACLVSIRIKEPEVFSALKRGNSAGFKAFLDALEERRQTGLWGSGGPITRYLNALLALARLAASVGGNSERESLMQERQLLFADDFSSSDDPVLLLVRAVRSLDLEVE</sequence>
<organism evidence="2 3">
    <name type="scientific">Cupriavidus taiwanensis</name>
    <dbReference type="NCBI Taxonomy" id="164546"/>
    <lineage>
        <taxon>Bacteria</taxon>
        <taxon>Pseudomonadati</taxon>
        <taxon>Pseudomonadota</taxon>
        <taxon>Betaproteobacteria</taxon>
        <taxon>Burkholderiales</taxon>
        <taxon>Burkholderiaceae</taxon>
        <taxon>Cupriavidus</taxon>
    </lineage>
</organism>
<feature type="domain" description="KAP NTPase" evidence="1">
    <location>
        <begin position="35"/>
        <end position="306"/>
    </location>
</feature>
<evidence type="ECO:0000259" key="1">
    <source>
        <dbReference type="Pfam" id="PF07693"/>
    </source>
</evidence>
<gene>
    <name evidence="2" type="ORF">CBM2594_U10227</name>
</gene>
<evidence type="ECO:0000313" key="3">
    <source>
        <dbReference type="Proteomes" id="UP000257139"/>
    </source>
</evidence>
<dbReference type="InterPro" id="IPR027417">
    <property type="entry name" value="P-loop_NTPase"/>
</dbReference>
<comment type="caution">
    <text evidence="2">The sequence shown here is derived from an EMBL/GenBank/DDBJ whole genome shotgun (WGS) entry which is preliminary data.</text>
</comment>
<dbReference type="EMBL" id="OGUU01000045">
    <property type="protein sequence ID" value="SPC25726.1"/>
    <property type="molecule type" value="Genomic_DNA"/>
</dbReference>
<reference evidence="2 3" key="1">
    <citation type="submission" date="2018-01" db="EMBL/GenBank/DDBJ databases">
        <authorList>
            <person name="Clerissi C."/>
        </authorList>
    </citation>
    <scope>NUCLEOTIDE SEQUENCE [LARGE SCALE GENOMIC DNA]</scope>
    <source>
        <strain evidence="2">Cupriavidus taiwanensis STM 6021</strain>
    </source>
</reference>
<dbReference type="SUPFAM" id="SSF52540">
    <property type="entry name" value="P-loop containing nucleoside triphosphate hydrolases"/>
    <property type="match status" value="1"/>
</dbReference>
<dbReference type="AlphaFoldDB" id="A0A7Z7NQ64"/>
<dbReference type="Proteomes" id="UP000257139">
    <property type="component" value="Unassembled WGS sequence"/>
</dbReference>
<dbReference type="RefSeq" id="WP_116328285.1">
    <property type="nucleotide sequence ID" value="NZ_OFSW01000032.1"/>
</dbReference>
<evidence type="ECO:0000313" key="2">
    <source>
        <dbReference type="EMBL" id="SPC25726.1"/>
    </source>
</evidence>
<accession>A0A7Z7NQ64</accession>
<dbReference type="Pfam" id="PF07693">
    <property type="entry name" value="KAP_NTPase"/>
    <property type="match status" value="1"/>
</dbReference>